<dbReference type="Proteomes" id="UP001604336">
    <property type="component" value="Unassembled WGS sequence"/>
</dbReference>
<sequence>MFLRYSSVSILGLLLLCASVWAKDSKLNTLYKDPNQLMNIRIKNLMDQMTLQEKIGQMTQIDRRAATAEIMRDYSIGSLLSGGGSVPSERATAEEWVDDGEWISEWFFV</sequence>
<dbReference type="InterPro" id="IPR017853">
    <property type="entry name" value="GH"/>
</dbReference>
<gene>
    <name evidence="3" type="ORF">Adt_16571</name>
</gene>
<dbReference type="PANTHER" id="PTHR30620:SF77">
    <property type="entry name" value="LYSOSOMAL BETA GLUCOSIDASE-LIKE"/>
    <property type="match status" value="1"/>
</dbReference>
<name>A0ABD1TE48_9LAMI</name>
<dbReference type="AlphaFoldDB" id="A0ABD1TE48"/>
<evidence type="ECO:0000256" key="2">
    <source>
        <dbReference type="SAM" id="SignalP"/>
    </source>
</evidence>
<dbReference type="SUPFAM" id="SSF51445">
    <property type="entry name" value="(Trans)glycosidases"/>
    <property type="match status" value="1"/>
</dbReference>
<dbReference type="PANTHER" id="PTHR30620">
    <property type="entry name" value="PERIPLASMIC BETA-GLUCOSIDASE-RELATED"/>
    <property type="match status" value="1"/>
</dbReference>
<dbReference type="GO" id="GO:0016787">
    <property type="term" value="F:hydrolase activity"/>
    <property type="evidence" value="ECO:0007669"/>
    <property type="project" value="UniProtKB-KW"/>
</dbReference>
<reference evidence="4" key="1">
    <citation type="submission" date="2024-07" db="EMBL/GenBank/DDBJ databases">
        <title>Two chromosome-level genome assemblies of Korean endemic species Abeliophyllum distichum and Forsythia ovata (Oleaceae).</title>
        <authorList>
            <person name="Jang H."/>
        </authorList>
    </citation>
    <scope>NUCLEOTIDE SEQUENCE [LARGE SCALE GENOMIC DNA]</scope>
</reference>
<keyword evidence="1 3" id="KW-0378">Hydrolase</keyword>
<feature type="chain" id="PRO_5044832851" evidence="2">
    <location>
        <begin position="23"/>
        <end position="109"/>
    </location>
</feature>
<feature type="signal peptide" evidence="2">
    <location>
        <begin position="1"/>
        <end position="22"/>
    </location>
</feature>
<proteinExistence type="predicted"/>
<dbReference type="Gene3D" id="3.20.20.300">
    <property type="entry name" value="Glycoside hydrolase, family 3, N-terminal domain"/>
    <property type="match status" value="1"/>
</dbReference>
<evidence type="ECO:0000313" key="4">
    <source>
        <dbReference type="Proteomes" id="UP001604336"/>
    </source>
</evidence>
<dbReference type="EMBL" id="JBFOLK010000005">
    <property type="protein sequence ID" value="KAL2510971.1"/>
    <property type="molecule type" value="Genomic_DNA"/>
</dbReference>
<accession>A0ABD1TE48</accession>
<protein>
    <submittedName>
        <fullName evidence="3">Glycosyl hydrolase family protein</fullName>
    </submittedName>
</protein>
<dbReference type="InterPro" id="IPR036962">
    <property type="entry name" value="Glyco_hydro_3_N_sf"/>
</dbReference>
<evidence type="ECO:0000313" key="3">
    <source>
        <dbReference type="EMBL" id="KAL2510971.1"/>
    </source>
</evidence>
<keyword evidence="2" id="KW-0732">Signal</keyword>
<organism evidence="3 4">
    <name type="scientific">Abeliophyllum distichum</name>
    <dbReference type="NCBI Taxonomy" id="126358"/>
    <lineage>
        <taxon>Eukaryota</taxon>
        <taxon>Viridiplantae</taxon>
        <taxon>Streptophyta</taxon>
        <taxon>Embryophyta</taxon>
        <taxon>Tracheophyta</taxon>
        <taxon>Spermatophyta</taxon>
        <taxon>Magnoliopsida</taxon>
        <taxon>eudicotyledons</taxon>
        <taxon>Gunneridae</taxon>
        <taxon>Pentapetalae</taxon>
        <taxon>asterids</taxon>
        <taxon>lamiids</taxon>
        <taxon>Lamiales</taxon>
        <taxon>Oleaceae</taxon>
        <taxon>Forsythieae</taxon>
        <taxon>Abeliophyllum</taxon>
    </lineage>
</organism>
<keyword evidence="4" id="KW-1185">Reference proteome</keyword>
<evidence type="ECO:0000256" key="1">
    <source>
        <dbReference type="ARBA" id="ARBA00022801"/>
    </source>
</evidence>
<comment type="caution">
    <text evidence="3">The sequence shown here is derived from an EMBL/GenBank/DDBJ whole genome shotgun (WGS) entry which is preliminary data.</text>
</comment>
<dbReference type="InterPro" id="IPR051915">
    <property type="entry name" value="Cellulose_Degrad_GH3"/>
</dbReference>